<dbReference type="PANTHER" id="PTHR30438">
    <property type="entry name" value="36 KDA ANTIGEN-RELATED"/>
    <property type="match status" value="1"/>
</dbReference>
<keyword evidence="1" id="KW-0175">Coiled coil</keyword>
<proteinExistence type="predicted"/>
<evidence type="ECO:0000313" key="4">
    <source>
        <dbReference type="EMBL" id="SFK64191.1"/>
    </source>
</evidence>
<feature type="compositionally biased region" description="Basic and acidic residues" evidence="2">
    <location>
        <begin position="1"/>
        <end position="21"/>
    </location>
</feature>
<dbReference type="Gene3D" id="2.40.50.100">
    <property type="match status" value="1"/>
</dbReference>
<sequence length="382" mass="41736">MRVHSEPMREPDPSNVLKDEEVASGETETPSRALVRVAEAPLAIPTPPLSDRRRPVWKLILALILIAVVVCGGFYWWRQRQARLPAGIVSGNGRVEAQEIDIETKFAGRVAQLFVDEGDMVAPGQIVARMDVRDLEASLAKAESQVQQAQRSLDEANANVEQQKTQVTLAKQEIERTMALVTRGFATKQLLDQRQQGLTGALAALNAANARVGEAERARDAATHDVEFFKVNIADNTLVSPTIGRVQYRIANVGEVLPAGGKVFTLLDVSNVYMDVYLPTSDAGRAGVGSDARLLLDAYPTFPISAHVSFIATQAQFTPKAVETKNERDKLMFRVKVRVDPEILRAHAADVRTGLPGIAYVLVDSKVKWPAELRVPASTSSQ</sequence>
<name>A0A1I4B891_9HYPH</name>
<dbReference type="SUPFAM" id="SSF111369">
    <property type="entry name" value="HlyD-like secretion proteins"/>
    <property type="match status" value="1"/>
</dbReference>
<feature type="transmembrane region" description="Helical" evidence="3">
    <location>
        <begin position="59"/>
        <end position="77"/>
    </location>
</feature>
<dbReference type="PANTHER" id="PTHR30438:SF2">
    <property type="entry name" value="MEMBRANE PROTEIN"/>
    <property type="match status" value="1"/>
</dbReference>
<keyword evidence="5" id="KW-1185">Reference proteome</keyword>
<dbReference type="AlphaFoldDB" id="A0A1I4B891"/>
<dbReference type="EMBL" id="FOSN01000013">
    <property type="protein sequence ID" value="SFK64191.1"/>
    <property type="molecule type" value="Genomic_DNA"/>
</dbReference>
<keyword evidence="3" id="KW-0812">Transmembrane</keyword>
<evidence type="ECO:0000256" key="2">
    <source>
        <dbReference type="SAM" id="MobiDB-lite"/>
    </source>
</evidence>
<gene>
    <name evidence="4" type="ORF">SAMN05444581_11351</name>
</gene>
<feature type="region of interest" description="Disordered" evidence="2">
    <location>
        <begin position="1"/>
        <end position="30"/>
    </location>
</feature>
<dbReference type="Gene3D" id="2.40.30.170">
    <property type="match status" value="1"/>
</dbReference>
<protein>
    <submittedName>
        <fullName evidence="4">HlyD family secretion protein</fullName>
    </submittedName>
</protein>
<evidence type="ECO:0000256" key="3">
    <source>
        <dbReference type="SAM" id="Phobius"/>
    </source>
</evidence>
<dbReference type="GO" id="GO:0005886">
    <property type="term" value="C:plasma membrane"/>
    <property type="evidence" value="ECO:0007669"/>
    <property type="project" value="TreeGrafter"/>
</dbReference>
<organism evidence="4 5">
    <name type="scientific">Methylocapsa palsarum</name>
    <dbReference type="NCBI Taxonomy" id="1612308"/>
    <lineage>
        <taxon>Bacteria</taxon>
        <taxon>Pseudomonadati</taxon>
        <taxon>Pseudomonadota</taxon>
        <taxon>Alphaproteobacteria</taxon>
        <taxon>Hyphomicrobiales</taxon>
        <taxon>Beijerinckiaceae</taxon>
        <taxon>Methylocapsa</taxon>
    </lineage>
</organism>
<evidence type="ECO:0000256" key="1">
    <source>
        <dbReference type="SAM" id="Coils"/>
    </source>
</evidence>
<evidence type="ECO:0000313" key="5">
    <source>
        <dbReference type="Proteomes" id="UP000198755"/>
    </source>
</evidence>
<dbReference type="Proteomes" id="UP000198755">
    <property type="component" value="Unassembled WGS sequence"/>
</dbReference>
<dbReference type="Gene3D" id="1.10.287.470">
    <property type="entry name" value="Helix hairpin bin"/>
    <property type="match status" value="1"/>
</dbReference>
<accession>A0A1I4B891</accession>
<keyword evidence="3" id="KW-1133">Transmembrane helix</keyword>
<reference evidence="4 5" key="1">
    <citation type="submission" date="2016-10" db="EMBL/GenBank/DDBJ databases">
        <authorList>
            <person name="de Groot N.N."/>
        </authorList>
    </citation>
    <scope>NUCLEOTIDE SEQUENCE [LARGE SCALE GENOMIC DNA]</scope>
    <source>
        <strain evidence="4 5">NE2</strain>
    </source>
</reference>
<feature type="coiled-coil region" evidence="1">
    <location>
        <begin position="132"/>
        <end position="177"/>
    </location>
</feature>
<dbReference type="STRING" id="1612308.SAMN05444581_11351"/>
<keyword evidence="3" id="KW-0472">Membrane</keyword>